<feature type="compositionally biased region" description="Basic and acidic residues" evidence="8">
    <location>
        <begin position="305"/>
        <end position="317"/>
    </location>
</feature>
<comment type="subcellular location">
    <subcellularLocation>
        <location evidence="1">Nucleus</location>
    </subcellularLocation>
</comment>
<feature type="region of interest" description="Disordered" evidence="8">
    <location>
        <begin position="193"/>
        <end position="350"/>
    </location>
</feature>
<keyword evidence="7" id="KW-0539">Nucleus</keyword>
<evidence type="ECO:0000256" key="6">
    <source>
        <dbReference type="ARBA" id="ARBA00023187"/>
    </source>
</evidence>
<evidence type="ECO:0000256" key="3">
    <source>
        <dbReference type="ARBA" id="ARBA00022664"/>
    </source>
</evidence>
<dbReference type="Proteomes" id="UP000036681">
    <property type="component" value="Unplaced"/>
</dbReference>
<evidence type="ECO:0000256" key="2">
    <source>
        <dbReference type="ARBA" id="ARBA00006695"/>
    </source>
</evidence>
<organism evidence="9 10">
    <name type="scientific">Ascaris lumbricoides</name>
    <name type="common">Giant roundworm</name>
    <dbReference type="NCBI Taxonomy" id="6252"/>
    <lineage>
        <taxon>Eukaryota</taxon>
        <taxon>Metazoa</taxon>
        <taxon>Ecdysozoa</taxon>
        <taxon>Nematoda</taxon>
        <taxon>Chromadorea</taxon>
        <taxon>Rhabditida</taxon>
        <taxon>Spirurina</taxon>
        <taxon>Ascaridomorpha</taxon>
        <taxon>Ascaridoidea</taxon>
        <taxon>Ascarididae</taxon>
        <taxon>Ascaris</taxon>
    </lineage>
</organism>
<proteinExistence type="inferred from homology"/>
<dbReference type="WBParaSite" id="ALUE_0001060601-mRNA-1">
    <property type="protein sequence ID" value="ALUE_0001060601-mRNA-1"/>
    <property type="gene ID" value="ALUE_0001060601"/>
</dbReference>
<feature type="compositionally biased region" description="Basic and acidic residues" evidence="8">
    <location>
        <begin position="270"/>
        <end position="289"/>
    </location>
</feature>
<sequence length="445" mass="51336">MTNEIKRDTQIGWIYEGAKALVNREDYLLGKRLDKNFEMYSDTVVKEKKSGIDALLEGRTRYSEATTSKISNLGVNIVRNEDPLVAIKDSTVVSERGDTVVPERDGIMAPKRTDIVLAERDDTVVPERGGIVVPEGDGIVVLGRDGIMLPEWDGIIGSKGNGIVVKEEKLRQEKLENPLMMLKIQRLLKEAMEKKARKMKKKEKKMKRNKKERKKSTNSNSDSEHHSRKREKSKHSHKHHNERRSTSSSKERKRKRHSSNTSNEMVAEPHSSRHEEDSDAKRRTTESRHRPATSSSLEVAHTSSARRERQLDSHIPENLRPQYDHSSNSGSSKSPSPRRIFHEEEEKPSRFEGYGLVGVKKKEKSDAEKNVNNPYELARFKTTVEPYKKEGRRKLTQEEMEAKRQEMIRNAKWRDAVRTKNVTRAKHLDEIEHKKEHTKAADFIR</sequence>
<evidence type="ECO:0000256" key="8">
    <source>
        <dbReference type="SAM" id="MobiDB-lite"/>
    </source>
</evidence>
<feature type="compositionally biased region" description="Basic and acidic residues" evidence="8">
    <location>
        <begin position="340"/>
        <end position="350"/>
    </location>
</feature>
<keyword evidence="9" id="KW-1185">Reference proteome</keyword>
<name>A0A0M3I2B7_ASCLU</name>
<dbReference type="AlphaFoldDB" id="A0A0M3I2B7"/>
<dbReference type="InterPro" id="IPR022209">
    <property type="entry name" value="CWC25"/>
</dbReference>
<reference evidence="10" key="1">
    <citation type="submission" date="2017-02" db="UniProtKB">
        <authorList>
            <consortium name="WormBaseParasite"/>
        </authorList>
    </citation>
    <scope>IDENTIFICATION</scope>
</reference>
<dbReference type="PANTHER" id="PTHR16196:SF0">
    <property type="entry name" value="PRE-MRNA-SPLICING FACTOR CWC25 HOMOLOG"/>
    <property type="match status" value="1"/>
</dbReference>
<keyword evidence="6" id="KW-0508">mRNA splicing</keyword>
<comment type="similarity">
    <text evidence="2">Belongs to the CWC25 family.</text>
</comment>
<feature type="compositionally biased region" description="Basic residues" evidence="8">
    <location>
        <begin position="226"/>
        <end position="242"/>
    </location>
</feature>
<dbReference type="InterPro" id="IPR051376">
    <property type="entry name" value="CWC25_splicing_factor"/>
</dbReference>
<protein>
    <submittedName>
        <fullName evidence="10">Pre-mRNA-splicing factor CWC25 homolog</fullName>
    </submittedName>
</protein>
<evidence type="ECO:0000256" key="1">
    <source>
        <dbReference type="ARBA" id="ARBA00004123"/>
    </source>
</evidence>
<keyword evidence="4" id="KW-0747">Spliceosome</keyword>
<feature type="compositionally biased region" description="Basic residues" evidence="8">
    <location>
        <begin position="195"/>
        <end position="216"/>
    </location>
</feature>
<dbReference type="GO" id="GO:0000398">
    <property type="term" value="P:mRNA splicing, via spliceosome"/>
    <property type="evidence" value="ECO:0007669"/>
    <property type="project" value="TreeGrafter"/>
</dbReference>
<feature type="compositionally biased region" description="Low complexity" evidence="8">
    <location>
        <begin position="326"/>
        <end position="335"/>
    </location>
</feature>
<evidence type="ECO:0000313" key="9">
    <source>
        <dbReference type="Proteomes" id="UP000036681"/>
    </source>
</evidence>
<evidence type="ECO:0000256" key="5">
    <source>
        <dbReference type="ARBA" id="ARBA00023054"/>
    </source>
</evidence>
<keyword evidence="5" id="KW-0175">Coiled coil</keyword>
<feature type="compositionally biased region" description="Polar residues" evidence="8">
    <location>
        <begin position="292"/>
        <end position="303"/>
    </location>
</feature>
<dbReference type="PANTHER" id="PTHR16196">
    <property type="entry name" value="CELL CYCLE CONTROL PROTEIN CWF25"/>
    <property type="match status" value="1"/>
</dbReference>
<dbReference type="Pfam" id="PF12542">
    <property type="entry name" value="CWC25"/>
    <property type="match status" value="1"/>
</dbReference>
<evidence type="ECO:0000256" key="4">
    <source>
        <dbReference type="ARBA" id="ARBA00022728"/>
    </source>
</evidence>
<evidence type="ECO:0000256" key="7">
    <source>
        <dbReference type="ARBA" id="ARBA00023242"/>
    </source>
</evidence>
<dbReference type="GO" id="GO:0005684">
    <property type="term" value="C:U2-type spliceosomal complex"/>
    <property type="evidence" value="ECO:0007669"/>
    <property type="project" value="TreeGrafter"/>
</dbReference>
<evidence type="ECO:0000313" key="10">
    <source>
        <dbReference type="WBParaSite" id="ALUE_0001060601-mRNA-1"/>
    </source>
</evidence>
<accession>A0A0M3I2B7</accession>
<keyword evidence="3" id="KW-0507">mRNA processing</keyword>